<evidence type="ECO:0000256" key="1">
    <source>
        <dbReference type="ARBA" id="ARBA00022723"/>
    </source>
</evidence>
<dbReference type="PANTHER" id="PTHR31302">
    <property type="entry name" value="TRANSMEMBRANE PROTEIN WITH METALLOPHOSPHOESTERASE DOMAIN-RELATED"/>
    <property type="match status" value="1"/>
</dbReference>
<dbReference type="GO" id="GO:0008758">
    <property type="term" value="F:UDP-2,3-diacylglucosamine hydrolase activity"/>
    <property type="evidence" value="ECO:0007669"/>
    <property type="project" value="TreeGrafter"/>
</dbReference>
<evidence type="ECO:0000313" key="5">
    <source>
        <dbReference type="EMBL" id="EAY31513.1"/>
    </source>
</evidence>
<dbReference type="PANTHER" id="PTHR31302:SF31">
    <property type="entry name" value="PHOSPHODIESTERASE YAEI"/>
    <property type="match status" value="1"/>
</dbReference>
<keyword evidence="3" id="KW-1133">Transmembrane helix</keyword>
<dbReference type="GO" id="GO:0016020">
    <property type="term" value="C:membrane"/>
    <property type="evidence" value="ECO:0007669"/>
    <property type="project" value="GOC"/>
</dbReference>
<dbReference type="InterPro" id="IPR029052">
    <property type="entry name" value="Metallo-depent_PP-like"/>
</dbReference>
<evidence type="ECO:0000256" key="3">
    <source>
        <dbReference type="SAM" id="Phobius"/>
    </source>
</evidence>
<protein>
    <submittedName>
        <fullName evidence="5">Phosphoesterase</fullName>
    </submittedName>
</protein>
<organism evidence="5 6">
    <name type="scientific">Microscilla marina ATCC 23134</name>
    <dbReference type="NCBI Taxonomy" id="313606"/>
    <lineage>
        <taxon>Bacteria</taxon>
        <taxon>Pseudomonadati</taxon>
        <taxon>Bacteroidota</taxon>
        <taxon>Cytophagia</taxon>
        <taxon>Cytophagales</taxon>
        <taxon>Microscillaceae</taxon>
        <taxon>Microscilla</taxon>
    </lineage>
</organism>
<keyword evidence="1" id="KW-0479">Metal-binding</keyword>
<proteinExistence type="predicted"/>
<keyword evidence="2" id="KW-0378">Hydrolase</keyword>
<keyword evidence="3" id="KW-0812">Transmembrane</keyword>
<dbReference type="CDD" id="cd07385">
    <property type="entry name" value="MPP_YkuE_C"/>
    <property type="match status" value="1"/>
</dbReference>
<dbReference type="Proteomes" id="UP000004095">
    <property type="component" value="Unassembled WGS sequence"/>
</dbReference>
<feature type="transmembrane region" description="Helical" evidence="3">
    <location>
        <begin position="36"/>
        <end position="60"/>
    </location>
</feature>
<dbReference type="SUPFAM" id="SSF56300">
    <property type="entry name" value="Metallo-dependent phosphatases"/>
    <property type="match status" value="1"/>
</dbReference>
<sequence length="412" mass="46841">MSTTRVVVFLVFYILIEIYIFSGLNLTFKNPLGQKILIGIYFCSLLVTLIGIITIFTSFPNGYSKVSWTQNLILGLLFSFFITKVVYAVFLLMVDSESVVTYVIRRFSSSDVVPSLQRRRTLKQIGVLVAMVPLTSFLYGVFKGRYSYRLHKVSLSFPDLPAAFDGFKIVQISDVHSGSFDDTAAVKRGIEKIQQQQADLILFTGDMINNLAEEIEPYIGLFRSLSAPFGKYAVLGNHDYGEYISWESEEAKKQNLVKLARHHQAMGFELLNNAQVPIKKSNEQIKLVGVENWGEKPFPQKGDLNKAFAQSQPNDFSILMSHDPSHWDLKVLDFPQKVHLTLSGHTHGMQMGVEIPGFKWSPVKYRYDKWAGLYKKAEQYLYVNRGFGFIGFPGRVGIWPEITLIELKKEKS</sequence>
<dbReference type="Pfam" id="PF00149">
    <property type="entry name" value="Metallophos"/>
    <property type="match status" value="1"/>
</dbReference>
<dbReference type="Gene3D" id="3.60.21.10">
    <property type="match status" value="1"/>
</dbReference>
<evidence type="ECO:0000259" key="4">
    <source>
        <dbReference type="Pfam" id="PF00149"/>
    </source>
</evidence>
<feature type="transmembrane region" description="Helical" evidence="3">
    <location>
        <begin position="6"/>
        <end position="24"/>
    </location>
</feature>
<feature type="transmembrane region" description="Helical" evidence="3">
    <location>
        <begin position="125"/>
        <end position="142"/>
    </location>
</feature>
<accession>A1ZCX4</accession>
<evidence type="ECO:0000313" key="6">
    <source>
        <dbReference type="Proteomes" id="UP000004095"/>
    </source>
</evidence>
<dbReference type="eggNOG" id="COG1408">
    <property type="taxonomic scope" value="Bacteria"/>
</dbReference>
<evidence type="ECO:0000256" key="2">
    <source>
        <dbReference type="ARBA" id="ARBA00022801"/>
    </source>
</evidence>
<dbReference type="RefSeq" id="WP_002693170.1">
    <property type="nucleotide sequence ID" value="NZ_AAWS01000002.1"/>
</dbReference>
<dbReference type="GO" id="GO:0009245">
    <property type="term" value="P:lipid A biosynthetic process"/>
    <property type="evidence" value="ECO:0007669"/>
    <property type="project" value="TreeGrafter"/>
</dbReference>
<reference evidence="5 6" key="1">
    <citation type="submission" date="2007-01" db="EMBL/GenBank/DDBJ databases">
        <authorList>
            <person name="Haygood M."/>
            <person name="Podell S."/>
            <person name="Anderson C."/>
            <person name="Hopkinson B."/>
            <person name="Roe K."/>
            <person name="Barbeau K."/>
            <person name="Gaasterland T."/>
            <person name="Ferriera S."/>
            <person name="Johnson J."/>
            <person name="Kravitz S."/>
            <person name="Beeson K."/>
            <person name="Sutton G."/>
            <person name="Rogers Y.-H."/>
            <person name="Friedman R."/>
            <person name="Frazier M."/>
            <person name="Venter J.C."/>
        </authorList>
    </citation>
    <scope>NUCLEOTIDE SEQUENCE [LARGE SCALE GENOMIC DNA]</scope>
    <source>
        <strain evidence="5 6">ATCC 23134</strain>
    </source>
</reference>
<keyword evidence="6" id="KW-1185">Reference proteome</keyword>
<gene>
    <name evidence="5" type="ORF">M23134_05019</name>
</gene>
<feature type="domain" description="Calcineurin-like phosphoesterase" evidence="4">
    <location>
        <begin position="167"/>
        <end position="348"/>
    </location>
</feature>
<name>A1ZCX4_MICM2</name>
<comment type="caution">
    <text evidence="5">The sequence shown here is derived from an EMBL/GenBank/DDBJ whole genome shotgun (WGS) entry which is preliminary data.</text>
</comment>
<dbReference type="InterPro" id="IPR051158">
    <property type="entry name" value="Metallophosphoesterase_sf"/>
</dbReference>
<feature type="transmembrane region" description="Helical" evidence="3">
    <location>
        <begin position="72"/>
        <end position="94"/>
    </location>
</feature>
<dbReference type="InterPro" id="IPR004843">
    <property type="entry name" value="Calcineurin-like_PHP"/>
</dbReference>
<dbReference type="EMBL" id="AAWS01000002">
    <property type="protein sequence ID" value="EAY31513.1"/>
    <property type="molecule type" value="Genomic_DNA"/>
</dbReference>
<keyword evidence="3" id="KW-0472">Membrane</keyword>
<dbReference type="AlphaFoldDB" id="A1ZCX4"/>
<dbReference type="GO" id="GO:0046872">
    <property type="term" value="F:metal ion binding"/>
    <property type="evidence" value="ECO:0007669"/>
    <property type="project" value="UniProtKB-KW"/>
</dbReference>
<dbReference type="OrthoDB" id="9780884at2"/>